<proteinExistence type="predicted"/>
<reference evidence="1 2" key="1">
    <citation type="journal article" date="2022" name="DNA Res.">
        <title>Chromosomal-level genome assembly of the orchid tree Bauhinia variegata (Leguminosae; Cercidoideae) supports the allotetraploid origin hypothesis of Bauhinia.</title>
        <authorList>
            <person name="Zhong Y."/>
            <person name="Chen Y."/>
            <person name="Zheng D."/>
            <person name="Pang J."/>
            <person name="Liu Y."/>
            <person name="Luo S."/>
            <person name="Meng S."/>
            <person name="Qian L."/>
            <person name="Wei D."/>
            <person name="Dai S."/>
            <person name="Zhou R."/>
        </authorList>
    </citation>
    <scope>NUCLEOTIDE SEQUENCE [LARGE SCALE GENOMIC DNA]</scope>
    <source>
        <strain evidence="1">BV-YZ2020</strain>
    </source>
</reference>
<dbReference type="EMBL" id="CM039428">
    <property type="protein sequence ID" value="KAI4352008.1"/>
    <property type="molecule type" value="Genomic_DNA"/>
</dbReference>
<protein>
    <submittedName>
        <fullName evidence="1">Uncharacterized protein</fullName>
    </submittedName>
</protein>
<accession>A0ACB9PU13</accession>
<gene>
    <name evidence="1" type="ORF">L6164_006299</name>
</gene>
<organism evidence="1 2">
    <name type="scientific">Bauhinia variegata</name>
    <name type="common">Purple orchid tree</name>
    <name type="synonym">Phanera variegata</name>
    <dbReference type="NCBI Taxonomy" id="167791"/>
    <lineage>
        <taxon>Eukaryota</taxon>
        <taxon>Viridiplantae</taxon>
        <taxon>Streptophyta</taxon>
        <taxon>Embryophyta</taxon>
        <taxon>Tracheophyta</taxon>
        <taxon>Spermatophyta</taxon>
        <taxon>Magnoliopsida</taxon>
        <taxon>eudicotyledons</taxon>
        <taxon>Gunneridae</taxon>
        <taxon>Pentapetalae</taxon>
        <taxon>rosids</taxon>
        <taxon>fabids</taxon>
        <taxon>Fabales</taxon>
        <taxon>Fabaceae</taxon>
        <taxon>Cercidoideae</taxon>
        <taxon>Cercideae</taxon>
        <taxon>Bauhiniinae</taxon>
        <taxon>Bauhinia</taxon>
    </lineage>
</organism>
<evidence type="ECO:0000313" key="1">
    <source>
        <dbReference type="EMBL" id="KAI4352008.1"/>
    </source>
</evidence>
<keyword evidence="2" id="KW-1185">Reference proteome</keyword>
<comment type="caution">
    <text evidence="1">The sequence shown here is derived from an EMBL/GenBank/DDBJ whole genome shotgun (WGS) entry which is preliminary data.</text>
</comment>
<name>A0ACB9PU13_BAUVA</name>
<sequence>MLLSVSQNQKASKNPKKSPTSKDEGSWKKAKKIKDKDPGKYFVMTIQKAKELQVYKRRNKGEAVRAWAGMPGWQNQLETRWPPSLL</sequence>
<dbReference type="Proteomes" id="UP000828941">
    <property type="component" value="Chromosome 3"/>
</dbReference>
<evidence type="ECO:0000313" key="2">
    <source>
        <dbReference type="Proteomes" id="UP000828941"/>
    </source>
</evidence>